<dbReference type="EMBL" id="GGEC01010100">
    <property type="protein sequence ID" value="MBW90583.1"/>
    <property type="molecule type" value="Transcribed_RNA"/>
</dbReference>
<accession>A0A2P2JAW0</accession>
<proteinExistence type="predicted"/>
<evidence type="ECO:0000313" key="1">
    <source>
        <dbReference type="EMBL" id="MBW90583.1"/>
    </source>
</evidence>
<sequence>MSLLSLPQKAFGEASA</sequence>
<reference evidence="1" key="1">
    <citation type="submission" date="2018-02" db="EMBL/GenBank/DDBJ databases">
        <title>Rhizophora mucronata_Transcriptome.</title>
        <authorList>
            <person name="Meera S.P."/>
            <person name="Sreeshan A."/>
            <person name="Augustine A."/>
        </authorList>
    </citation>
    <scope>NUCLEOTIDE SEQUENCE</scope>
    <source>
        <tissue evidence="1">Leaf</tissue>
    </source>
</reference>
<protein>
    <submittedName>
        <fullName evidence="1">Uncharacterized protein</fullName>
    </submittedName>
</protein>
<dbReference type="AlphaFoldDB" id="A0A2P2JAW0"/>
<organism evidence="1">
    <name type="scientific">Rhizophora mucronata</name>
    <name type="common">Asiatic mangrove</name>
    <dbReference type="NCBI Taxonomy" id="61149"/>
    <lineage>
        <taxon>Eukaryota</taxon>
        <taxon>Viridiplantae</taxon>
        <taxon>Streptophyta</taxon>
        <taxon>Embryophyta</taxon>
        <taxon>Tracheophyta</taxon>
        <taxon>Spermatophyta</taxon>
        <taxon>Magnoliopsida</taxon>
        <taxon>eudicotyledons</taxon>
        <taxon>Gunneridae</taxon>
        <taxon>Pentapetalae</taxon>
        <taxon>rosids</taxon>
        <taxon>fabids</taxon>
        <taxon>Malpighiales</taxon>
        <taxon>Rhizophoraceae</taxon>
        <taxon>Rhizophora</taxon>
    </lineage>
</organism>
<name>A0A2P2JAW0_RHIMU</name>